<reference evidence="2" key="2">
    <citation type="journal article" date="2020" name="Nat. Commun.">
        <title>Large-scale genome sequencing of mycorrhizal fungi provides insights into the early evolution of symbiotic traits.</title>
        <authorList>
            <person name="Miyauchi S."/>
            <person name="Kiss E."/>
            <person name="Kuo A."/>
            <person name="Drula E."/>
            <person name="Kohler A."/>
            <person name="Sanchez-Garcia M."/>
            <person name="Morin E."/>
            <person name="Andreopoulos B."/>
            <person name="Barry K.W."/>
            <person name="Bonito G."/>
            <person name="Buee M."/>
            <person name="Carver A."/>
            <person name="Chen C."/>
            <person name="Cichocki N."/>
            <person name="Clum A."/>
            <person name="Culley D."/>
            <person name="Crous P.W."/>
            <person name="Fauchery L."/>
            <person name="Girlanda M."/>
            <person name="Hayes R.D."/>
            <person name="Keri Z."/>
            <person name="LaButti K."/>
            <person name="Lipzen A."/>
            <person name="Lombard V."/>
            <person name="Magnuson J."/>
            <person name="Maillard F."/>
            <person name="Murat C."/>
            <person name="Nolan M."/>
            <person name="Ohm R.A."/>
            <person name="Pangilinan J."/>
            <person name="Pereira M.F."/>
            <person name="Perotto S."/>
            <person name="Peter M."/>
            <person name="Pfister S."/>
            <person name="Riley R."/>
            <person name="Sitrit Y."/>
            <person name="Stielow J.B."/>
            <person name="Szollosi G."/>
            <person name="Zifcakova L."/>
            <person name="Stursova M."/>
            <person name="Spatafora J.W."/>
            <person name="Tedersoo L."/>
            <person name="Vaario L.M."/>
            <person name="Yamada A."/>
            <person name="Yan M."/>
            <person name="Wang P."/>
            <person name="Xu J."/>
            <person name="Bruns T."/>
            <person name="Baldrian P."/>
            <person name="Vilgalys R."/>
            <person name="Dunand C."/>
            <person name="Henrissat B."/>
            <person name="Grigoriev I.V."/>
            <person name="Hibbett D."/>
            <person name="Nagy L.G."/>
            <person name="Martin F.M."/>
        </authorList>
    </citation>
    <scope>NUCLEOTIDE SEQUENCE</scope>
    <source>
        <strain evidence="2">BED1</strain>
    </source>
</reference>
<evidence type="ECO:0000256" key="1">
    <source>
        <dbReference type="SAM" id="MobiDB-lite"/>
    </source>
</evidence>
<protein>
    <submittedName>
        <fullName evidence="2">Uncharacterized protein</fullName>
    </submittedName>
</protein>
<feature type="compositionally biased region" description="Basic and acidic residues" evidence="1">
    <location>
        <begin position="15"/>
        <end position="29"/>
    </location>
</feature>
<dbReference type="EMBL" id="WHUW01000026">
    <property type="protein sequence ID" value="KAF8434968.1"/>
    <property type="molecule type" value="Genomic_DNA"/>
</dbReference>
<comment type="caution">
    <text evidence="2">The sequence shown here is derived from an EMBL/GenBank/DDBJ whole genome shotgun (WGS) entry which is preliminary data.</text>
</comment>
<proteinExistence type="predicted"/>
<sequence length="236" mass="24578">MSRDDYYQSANFISDSERGAEEPIKEGKDQGTPLAGDHGGRGELAEGYSSRQPPTTAPDAELVGAGDDPYGGYDPGMAGCTMEQNTCHIPGLPWMGIAPLSPVQTRPHPHARTESRGYERDEDEYAGSFASSTTPELKSSVVPASGSASGPTAAAAVDPARVPLPDTDASTETSPVPALGASAPVQPDTDTAAESGGPHPPSIGTRLVSRVERLAGKVFRDPSMEARGKRHMTGHL</sequence>
<reference evidence="2" key="1">
    <citation type="submission" date="2019-10" db="EMBL/GenBank/DDBJ databases">
        <authorList>
            <consortium name="DOE Joint Genome Institute"/>
            <person name="Kuo A."/>
            <person name="Miyauchi S."/>
            <person name="Kiss E."/>
            <person name="Drula E."/>
            <person name="Kohler A."/>
            <person name="Sanchez-Garcia M."/>
            <person name="Andreopoulos B."/>
            <person name="Barry K.W."/>
            <person name="Bonito G."/>
            <person name="Buee M."/>
            <person name="Carver A."/>
            <person name="Chen C."/>
            <person name="Cichocki N."/>
            <person name="Clum A."/>
            <person name="Culley D."/>
            <person name="Crous P.W."/>
            <person name="Fauchery L."/>
            <person name="Girlanda M."/>
            <person name="Hayes R."/>
            <person name="Keri Z."/>
            <person name="LaButti K."/>
            <person name="Lipzen A."/>
            <person name="Lombard V."/>
            <person name="Magnuson J."/>
            <person name="Maillard F."/>
            <person name="Morin E."/>
            <person name="Murat C."/>
            <person name="Nolan M."/>
            <person name="Ohm R."/>
            <person name="Pangilinan J."/>
            <person name="Pereira M."/>
            <person name="Perotto S."/>
            <person name="Peter M."/>
            <person name="Riley R."/>
            <person name="Sitrit Y."/>
            <person name="Stielow B."/>
            <person name="Szollosi G."/>
            <person name="Zifcakova L."/>
            <person name="Stursova M."/>
            <person name="Spatafora J.W."/>
            <person name="Tedersoo L."/>
            <person name="Vaario L.-M."/>
            <person name="Yamada A."/>
            <person name="Yan M."/>
            <person name="Wang P."/>
            <person name="Xu J."/>
            <person name="Bruns T."/>
            <person name="Baldrian P."/>
            <person name="Vilgalys R."/>
            <person name="Henrissat B."/>
            <person name="Grigoriev I.V."/>
            <person name="Hibbett D."/>
            <person name="Nagy L.G."/>
            <person name="Martin F.M."/>
        </authorList>
    </citation>
    <scope>NUCLEOTIDE SEQUENCE</scope>
    <source>
        <strain evidence="2">BED1</strain>
    </source>
</reference>
<feature type="compositionally biased region" description="Low complexity" evidence="1">
    <location>
        <begin position="139"/>
        <end position="165"/>
    </location>
</feature>
<evidence type="ECO:0000313" key="3">
    <source>
        <dbReference type="Proteomes" id="UP001194468"/>
    </source>
</evidence>
<keyword evidence="3" id="KW-1185">Reference proteome</keyword>
<feature type="region of interest" description="Disordered" evidence="1">
    <location>
        <begin position="101"/>
        <end position="206"/>
    </location>
</feature>
<feature type="region of interest" description="Disordered" evidence="1">
    <location>
        <begin position="1"/>
        <end position="70"/>
    </location>
</feature>
<dbReference type="AlphaFoldDB" id="A0AAD4BMJ7"/>
<organism evidence="2 3">
    <name type="scientific">Boletus edulis BED1</name>
    <dbReference type="NCBI Taxonomy" id="1328754"/>
    <lineage>
        <taxon>Eukaryota</taxon>
        <taxon>Fungi</taxon>
        <taxon>Dikarya</taxon>
        <taxon>Basidiomycota</taxon>
        <taxon>Agaricomycotina</taxon>
        <taxon>Agaricomycetes</taxon>
        <taxon>Agaricomycetidae</taxon>
        <taxon>Boletales</taxon>
        <taxon>Boletineae</taxon>
        <taxon>Boletaceae</taxon>
        <taxon>Boletoideae</taxon>
        <taxon>Boletus</taxon>
    </lineage>
</organism>
<dbReference type="Proteomes" id="UP001194468">
    <property type="component" value="Unassembled WGS sequence"/>
</dbReference>
<name>A0AAD4BMJ7_BOLED</name>
<accession>A0AAD4BMJ7</accession>
<evidence type="ECO:0000313" key="2">
    <source>
        <dbReference type="EMBL" id="KAF8434968.1"/>
    </source>
</evidence>
<gene>
    <name evidence="2" type="ORF">L210DRAFT_3648672</name>
</gene>